<proteinExistence type="predicted"/>
<accession>A0ABT0UYS3</accession>
<gene>
    <name evidence="1" type="ORF">NBG84_36570</name>
</gene>
<dbReference type="Pfam" id="PF19559">
    <property type="entry name" value="DUF6081"/>
    <property type="match status" value="1"/>
</dbReference>
<protein>
    <submittedName>
        <fullName evidence="1">DUF6081 family protein</fullName>
    </submittedName>
</protein>
<evidence type="ECO:0000313" key="1">
    <source>
        <dbReference type="EMBL" id="MCM2393724.1"/>
    </source>
</evidence>
<dbReference type="RefSeq" id="WP_250924014.1">
    <property type="nucleotide sequence ID" value="NZ_JAMQAW010000083.1"/>
</dbReference>
<comment type="caution">
    <text evidence="1">The sequence shown here is derived from an EMBL/GenBank/DDBJ whole genome shotgun (WGS) entry which is preliminary data.</text>
</comment>
<sequence length="248" mass="26094">MSAGTGSPARVYDAFQGPGPDREAWTYLEYPMPDGPPWRCCDPAAVTTAGDGTLTVDIPAFRLAHDSVQIMDNPKYLLLSTEDFPLPPGSTVTFTVDMAVTCTGGDPHDYRDGVAAFNVLDMASGSVFDVAANNDHVWAIHELLPVPGAAGETFTRMVEDPFTGVLPGAGRVRRCQVVIDTTAGRVDWLVDGKSVHRADGIAPPASVKIGLGVFTLHPVGPDGTTSLRGQGLSVRWSGLTVGYEGGAP</sequence>
<dbReference type="EMBL" id="JAMQAW010000083">
    <property type="protein sequence ID" value="MCM2393724.1"/>
    <property type="molecule type" value="Genomic_DNA"/>
</dbReference>
<reference evidence="1" key="1">
    <citation type="submission" date="2022-06" db="EMBL/GenBank/DDBJ databases">
        <title>Genome public.</title>
        <authorList>
            <person name="Sun Q."/>
        </authorList>
    </citation>
    <scope>NUCLEOTIDE SEQUENCE</scope>
    <source>
        <strain evidence="1">CWNU-1</strain>
    </source>
</reference>
<name>A0ABT0UYS3_9ACTN</name>
<keyword evidence="2" id="KW-1185">Reference proteome</keyword>
<dbReference type="InterPro" id="IPR045727">
    <property type="entry name" value="DUF6081"/>
</dbReference>
<organism evidence="1 2">
    <name type="scientific">Streptomyces albipurpureus</name>
    <dbReference type="NCBI Taxonomy" id="2897419"/>
    <lineage>
        <taxon>Bacteria</taxon>
        <taxon>Bacillati</taxon>
        <taxon>Actinomycetota</taxon>
        <taxon>Actinomycetes</taxon>
        <taxon>Kitasatosporales</taxon>
        <taxon>Streptomycetaceae</taxon>
        <taxon>Streptomyces</taxon>
    </lineage>
</organism>
<dbReference type="Proteomes" id="UP001431429">
    <property type="component" value="Unassembled WGS sequence"/>
</dbReference>
<evidence type="ECO:0000313" key="2">
    <source>
        <dbReference type="Proteomes" id="UP001431429"/>
    </source>
</evidence>